<dbReference type="SUPFAM" id="SSF50978">
    <property type="entry name" value="WD40 repeat-like"/>
    <property type="match status" value="1"/>
</dbReference>
<feature type="compositionally biased region" description="Low complexity" evidence="4">
    <location>
        <begin position="10"/>
        <end position="22"/>
    </location>
</feature>
<evidence type="ECO:0000256" key="2">
    <source>
        <dbReference type="ARBA" id="ARBA00022574"/>
    </source>
</evidence>
<evidence type="ECO:0000256" key="3">
    <source>
        <dbReference type="ARBA" id="ARBA00022737"/>
    </source>
</evidence>
<organism evidence="5 6">
    <name type="scientific">Bison bison bison</name>
    <name type="common">North American plains bison</name>
    <dbReference type="NCBI Taxonomy" id="43346"/>
    <lineage>
        <taxon>Eukaryota</taxon>
        <taxon>Metazoa</taxon>
        <taxon>Chordata</taxon>
        <taxon>Craniata</taxon>
        <taxon>Vertebrata</taxon>
        <taxon>Euteleostomi</taxon>
        <taxon>Mammalia</taxon>
        <taxon>Eutheria</taxon>
        <taxon>Laurasiatheria</taxon>
        <taxon>Artiodactyla</taxon>
        <taxon>Ruminantia</taxon>
        <taxon>Pecora</taxon>
        <taxon>Bovidae</taxon>
        <taxon>Bovinae</taxon>
        <taxon>Bison</taxon>
    </lineage>
</organism>
<dbReference type="GO" id="GO:0042073">
    <property type="term" value="P:intraciliary transport"/>
    <property type="evidence" value="ECO:0007669"/>
    <property type="project" value="TreeGrafter"/>
</dbReference>
<dbReference type="RefSeq" id="XP_010855145.1">
    <property type="nucleotide sequence ID" value="XM_010856843.1"/>
</dbReference>
<evidence type="ECO:0000313" key="5">
    <source>
        <dbReference type="Proteomes" id="UP000515208"/>
    </source>
</evidence>
<protein>
    <submittedName>
        <fullName evidence="6">WD repeat-containing protein 34 isoform X4</fullName>
    </submittedName>
</protein>
<feature type="region of interest" description="Disordered" evidence="4">
    <location>
        <begin position="1"/>
        <end position="40"/>
    </location>
</feature>
<dbReference type="PANTHER" id="PTHR12442">
    <property type="entry name" value="DYNEIN INTERMEDIATE CHAIN"/>
    <property type="match status" value="1"/>
</dbReference>
<evidence type="ECO:0000256" key="1">
    <source>
        <dbReference type="ARBA" id="ARBA00022490"/>
    </source>
</evidence>
<dbReference type="FunFam" id="2.130.10.10:FF:000507">
    <property type="entry name" value="WD repeat domain 34"/>
    <property type="match status" value="1"/>
</dbReference>
<keyword evidence="2" id="KW-0853">WD repeat</keyword>
<dbReference type="GeneID" id="105000815"/>
<name>A0A6P3IVI9_BISBB</name>
<dbReference type="GO" id="GO:0045504">
    <property type="term" value="F:dynein heavy chain binding"/>
    <property type="evidence" value="ECO:0007669"/>
    <property type="project" value="TreeGrafter"/>
</dbReference>
<dbReference type="InterPro" id="IPR050687">
    <property type="entry name" value="Dynein_IC"/>
</dbReference>
<proteinExistence type="predicted"/>
<accession>A0A6P3IVI9</accession>
<reference evidence="6" key="1">
    <citation type="submission" date="2025-08" db="UniProtKB">
        <authorList>
            <consortium name="RefSeq"/>
        </authorList>
    </citation>
    <scope>IDENTIFICATION</scope>
    <source>
        <tissue evidence="6">Blood</tissue>
    </source>
</reference>
<dbReference type="GO" id="GO:0097014">
    <property type="term" value="C:ciliary plasm"/>
    <property type="evidence" value="ECO:0007669"/>
    <property type="project" value="TreeGrafter"/>
</dbReference>
<keyword evidence="1" id="KW-0963">Cytoplasm</keyword>
<evidence type="ECO:0000313" key="6">
    <source>
        <dbReference type="RefSeq" id="XP_010855145.1"/>
    </source>
</evidence>
<sequence length="441" mass="47659">MATSAQPWQLGLAGRAGAEALATSGTASTEGPERPGPLQDETLGVASVPSQWRGLQGIRGETKSCQTASIATAEASVQARKHVDAEVQTEAPEPVSLPSVPRYNSPQLAAFLRKVEAMVTRELNKNWQSHAFDGFEVNWAEQQQTVTCLHTLSYPPAQGQGLHVTGVSWNSTGSVVACAYGRLDDGDWSTLRSFVCAWNLDRRGLSPQQPSAVVEVPSAAMCLAFHPTRPSHVAGGLYSGEVLVWDMSRPEDPLLWRTGLTDDTHTDPVYQVVWLPEPRHSHRFQVLSVAADGKVLLWQGVGAGRLQLSAGFALAVQQLPRNTKLKKLRPQPFRAGHRRRLPAQVLPDGRGGRRHTDAQLCAPAGPGAVHLRPPRRPRLLCELLPLPQESLPERRDRRPRPPVLHAAGPAPDLPAALPQVPVCCALVPGAPPGVCGCFWGR</sequence>
<dbReference type="GO" id="GO:0045503">
    <property type="term" value="F:dynein light chain binding"/>
    <property type="evidence" value="ECO:0007669"/>
    <property type="project" value="TreeGrafter"/>
</dbReference>
<dbReference type="CTD" id="89891"/>
<dbReference type="Proteomes" id="UP000515208">
    <property type="component" value="Unplaced"/>
</dbReference>
<dbReference type="GO" id="GO:0005868">
    <property type="term" value="C:cytoplasmic dynein complex"/>
    <property type="evidence" value="ECO:0007669"/>
    <property type="project" value="TreeGrafter"/>
</dbReference>
<dbReference type="PANTHER" id="PTHR12442:SF26">
    <property type="entry name" value="CYTOPLASMIC DYNEIN 2 INTERMEDIATE CHAIN 2"/>
    <property type="match status" value="1"/>
</dbReference>
<dbReference type="InterPro" id="IPR015943">
    <property type="entry name" value="WD40/YVTN_repeat-like_dom_sf"/>
</dbReference>
<dbReference type="AlphaFoldDB" id="A0A6P3IVI9"/>
<keyword evidence="5" id="KW-1185">Reference proteome</keyword>
<dbReference type="Gene3D" id="2.130.10.10">
    <property type="entry name" value="YVTN repeat-like/Quinoprotein amine dehydrogenase"/>
    <property type="match status" value="1"/>
</dbReference>
<keyword evidence="3" id="KW-0677">Repeat</keyword>
<evidence type="ECO:0000256" key="4">
    <source>
        <dbReference type="SAM" id="MobiDB-lite"/>
    </source>
</evidence>
<gene>
    <name evidence="6" type="primary">WDR34</name>
</gene>
<dbReference type="InterPro" id="IPR036322">
    <property type="entry name" value="WD40_repeat_dom_sf"/>
</dbReference>